<dbReference type="Proteomes" id="UP000054270">
    <property type="component" value="Unassembled WGS sequence"/>
</dbReference>
<reference evidence="5" key="1">
    <citation type="submission" date="2014-04" db="EMBL/GenBank/DDBJ databases">
        <title>Evolutionary Origins and Diversification of the Mycorrhizal Mutualists.</title>
        <authorList>
            <consortium name="DOE Joint Genome Institute"/>
            <consortium name="Mycorrhizal Genomics Consortium"/>
            <person name="Kohler A."/>
            <person name="Kuo A."/>
            <person name="Nagy L.G."/>
            <person name="Floudas D."/>
            <person name="Copeland A."/>
            <person name="Barry K.W."/>
            <person name="Cichocki N."/>
            <person name="Veneault-Fourrey C."/>
            <person name="LaButti K."/>
            <person name="Lindquist E.A."/>
            <person name="Lipzen A."/>
            <person name="Lundell T."/>
            <person name="Morin E."/>
            <person name="Murat C."/>
            <person name="Riley R."/>
            <person name="Ohm R."/>
            <person name="Sun H."/>
            <person name="Tunlid A."/>
            <person name="Henrissat B."/>
            <person name="Grigoriev I.V."/>
            <person name="Hibbett D.S."/>
            <person name="Martin F."/>
        </authorList>
    </citation>
    <scope>NUCLEOTIDE SEQUENCE [LARGE SCALE GENOMIC DNA]</scope>
    <source>
        <strain evidence="5">FD-334 SS-4</strain>
    </source>
</reference>
<sequence length="49" mass="5750">RPVNKEELFNLHHAQARNVIEPIFGVLKNHWDILNHPAQYNMTIVSSKE</sequence>
<comment type="cofactor">
    <cofactor evidence="1">
        <name>a divalent metal cation</name>
        <dbReference type="ChEBI" id="CHEBI:60240"/>
    </cofactor>
</comment>
<dbReference type="AlphaFoldDB" id="A0A0D2NWR9"/>
<evidence type="ECO:0000256" key="1">
    <source>
        <dbReference type="ARBA" id="ARBA00001968"/>
    </source>
</evidence>
<evidence type="ECO:0000313" key="4">
    <source>
        <dbReference type="EMBL" id="KJA12995.1"/>
    </source>
</evidence>
<evidence type="ECO:0000256" key="2">
    <source>
        <dbReference type="ARBA" id="ARBA00022723"/>
    </source>
</evidence>
<feature type="non-terminal residue" evidence="4">
    <location>
        <position position="1"/>
    </location>
</feature>
<evidence type="ECO:0000259" key="3">
    <source>
        <dbReference type="Pfam" id="PF13359"/>
    </source>
</evidence>
<feature type="domain" description="DDE Tnp4" evidence="3">
    <location>
        <begin position="4"/>
        <end position="43"/>
    </location>
</feature>
<keyword evidence="5" id="KW-1185">Reference proteome</keyword>
<dbReference type="OrthoDB" id="1681765at2759"/>
<proteinExistence type="predicted"/>
<accession>A0A0D2NWR9</accession>
<dbReference type="Pfam" id="PF13359">
    <property type="entry name" value="DDE_Tnp_4"/>
    <property type="match status" value="1"/>
</dbReference>
<evidence type="ECO:0000313" key="5">
    <source>
        <dbReference type="Proteomes" id="UP000054270"/>
    </source>
</evidence>
<organism evidence="4 5">
    <name type="scientific">Hypholoma sublateritium (strain FD-334 SS-4)</name>
    <dbReference type="NCBI Taxonomy" id="945553"/>
    <lineage>
        <taxon>Eukaryota</taxon>
        <taxon>Fungi</taxon>
        <taxon>Dikarya</taxon>
        <taxon>Basidiomycota</taxon>
        <taxon>Agaricomycotina</taxon>
        <taxon>Agaricomycetes</taxon>
        <taxon>Agaricomycetidae</taxon>
        <taxon>Agaricales</taxon>
        <taxon>Agaricineae</taxon>
        <taxon>Strophariaceae</taxon>
        <taxon>Hypholoma</taxon>
    </lineage>
</organism>
<name>A0A0D2NWR9_HYPSF</name>
<keyword evidence="2" id="KW-0479">Metal-binding</keyword>
<dbReference type="InterPro" id="IPR027806">
    <property type="entry name" value="HARBI1_dom"/>
</dbReference>
<gene>
    <name evidence="4" type="ORF">HYPSUDRAFT_152094</name>
</gene>
<dbReference type="GO" id="GO:0046872">
    <property type="term" value="F:metal ion binding"/>
    <property type="evidence" value="ECO:0007669"/>
    <property type="project" value="UniProtKB-KW"/>
</dbReference>
<dbReference type="EMBL" id="KN817809">
    <property type="protein sequence ID" value="KJA12995.1"/>
    <property type="molecule type" value="Genomic_DNA"/>
</dbReference>
<protein>
    <recommendedName>
        <fullName evidence="3">DDE Tnp4 domain-containing protein</fullName>
    </recommendedName>
</protein>